<gene>
    <name evidence="4" type="ORF">JFN90_01805</name>
</gene>
<accession>A0ABS0YLK6</accession>
<dbReference type="SUPFAM" id="SSF53955">
    <property type="entry name" value="Lysozyme-like"/>
    <property type="match status" value="1"/>
</dbReference>
<evidence type="ECO:0000259" key="3">
    <source>
        <dbReference type="Pfam" id="PF01464"/>
    </source>
</evidence>
<feature type="region of interest" description="Disordered" evidence="2">
    <location>
        <begin position="1"/>
        <end position="31"/>
    </location>
</feature>
<protein>
    <submittedName>
        <fullName evidence="4">Lytic transglycosylase domain-containing protein</fullName>
    </submittedName>
</protein>
<evidence type="ECO:0000313" key="5">
    <source>
        <dbReference type="Proteomes" id="UP000641025"/>
    </source>
</evidence>
<dbReference type="InterPro" id="IPR008258">
    <property type="entry name" value="Transglycosylase_SLT_dom_1"/>
</dbReference>
<evidence type="ECO:0000256" key="1">
    <source>
        <dbReference type="ARBA" id="ARBA00007734"/>
    </source>
</evidence>
<dbReference type="InterPro" id="IPR000189">
    <property type="entry name" value="Transglyc_AS"/>
</dbReference>
<dbReference type="Proteomes" id="UP000641025">
    <property type="component" value="Unassembled WGS sequence"/>
</dbReference>
<keyword evidence="5" id="KW-1185">Reference proteome</keyword>
<reference evidence="4 5" key="1">
    <citation type="submission" date="2020-12" db="EMBL/GenBank/DDBJ databases">
        <title>Geomonas sp. Red259, isolated from paddy soil.</title>
        <authorList>
            <person name="Xu Z."/>
            <person name="Zhang Z."/>
            <person name="Masuda Y."/>
            <person name="Itoh H."/>
            <person name="Senoo K."/>
        </authorList>
    </citation>
    <scope>NUCLEOTIDE SEQUENCE [LARGE SCALE GENOMIC DNA]</scope>
    <source>
        <strain evidence="4 5">Red259</strain>
    </source>
</reference>
<organism evidence="4 5">
    <name type="scientific">Geomonas propionica</name>
    <dbReference type="NCBI Taxonomy" id="2798582"/>
    <lineage>
        <taxon>Bacteria</taxon>
        <taxon>Pseudomonadati</taxon>
        <taxon>Thermodesulfobacteriota</taxon>
        <taxon>Desulfuromonadia</taxon>
        <taxon>Geobacterales</taxon>
        <taxon>Geobacteraceae</taxon>
        <taxon>Geomonas</taxon>
    </lineage>
</organism>
<comment type="caution">
    <text evidence="4">The sequence shown here is derived from an EMBL/GenBank/DDBJ whole genome shotgun (WGS) entry which is preliminary data.</text>
</comment>
<dbReference type="RefSeq" id="WP_199393390.1">
    <property type="nucleotide sequence ID" value="NZ_JAEMHK010000001.1"/>
</dbReference>
<dbReference type="CDD" id="cd00254">
    <property type="entry name" value="LT-like"/>
    <property type="match status" value="1"/>
</dbReference>
<evidence type="ECO:0000256" key="2">
    <source>
        <dbReference type="SAM" id="MobiDB-lite"/>
    </source>
</evidence>
<dbReference type="Gene3D" id="1.10.530.10">
    <property type="match status" value="1"/>
</dbReference>
<dbReference type="Pfam" id="PF01464">
    <property type="entry name" value="SLT"/>
    <property type="match status" value="1"/>
</dbReference>
<comment type="similarity">
    <text evidence="1">Belongs to the transglycosylase Slt family.</text>
</comment>
<dbReference type="EMBL" id="JAEMHK010000001">
    <property type="protein sequence ID" value="MBJ6798866.1"/>
    <property type="molecule type" value="Genomic_DNA"/>
</dbReference>
<dbReference type="PANTHER" id="PTHR37423">
    <property type="entry name" value="SOLUBLE LYTIC MUREIN TRANSGLYCOSYLASE-RELATED"/>
    <property type="match status" value="1"/>
</dbReference>
<dbReference type="PROSITE" id="PS00922">
    <property type="entry name" value="TRANSGLYCOSYLASE"/>
    <property type="match status" value="1"/>
</dbReference>
<feature type="domain" description="Transglycosylase SLT" evidence="3">
    <location>
        <begin position="142"/>
        <end position="238"/>
    </location>
</feature>
<evidence type="ECO:0000313" key="4">
    <source>
        <dbReference type="EMBL" id="MBJ6798866.1"/>
    </source>
</evidence>
<sequence length="262" mass="27086">MSINPITMAPGSVEGGKKPAASSGSPAVPFQQMLDQGGAPIVVTPQAAAEALRLKMLSSALAIGGGDAAASSPAAANVNVQGLLNRFLEQLPSSGSAAAETREAAADQGPEAAFQAQQAHFKAGDLPVVPGLSDDSGTDAIIQRASQRYGVDGGLIRAVIKAESNFNPRAVSSAGAQGLMQLMPATARGLGVTDSFDPEQNIMAGTRFLKDMLRRYNGNVDEALAAYNWGPGNVDRHGTDSLPRETRGYLAKVKGYYAQYLA</sequence>
<name>A0ABS0YLK6_9BACT</name>
<dbReference type="InterPro" id="IPR023346">
    <property type="entry name" value="Lysozyme-like_dom_sf"/>
</dbReference>
<dbReference type="PANTHER" id="PTHR37423:SF2">
    <property type="entry name" value="MEMBRANE-BOUND LYTIC MUREIN TRANSGLYCOSYLASE C"/>
    <property type="match status" value="1"/>
</dbReference>
<proteinExistence type="inferred from homology"/>